<evidence type="ECO:0000313" key="5">
    <source>
        <dbReference type="EMBL" id="CAG7627166.1"/>
    </source>
</evidence>
<dbReference type="Proteomes" id="UP000730618">
    <property type="component" value="Unassembled WGS sequence"/>
</dbReference>
<gene>
    <name evidence="5" type="primary">gdh_2</name>
    <name evidence="5" type="ORF">PAECIP111802_01325</name>
</gene>
<evidence type="ECO:0000256" key="3">
    <source>
        <dbReference type="PIRNR" id="PIRNR000185"/>
    </source>
</evidence>
<dbReference type="InterPro" id="IPR050724">
    <property type="entry name" value="Glu_Leu_Phe_Val_DH"/>
</dbReference>
<keyword evidence="2 3" id="KW-0560">Oxidoreductase</keyword>
<dbReference type="PANTHER" id="PTHR43571:SF1">
    <property type="entry name" value="NADP-SPECIFIC GLUTAMATE DEHYDROGENASE 1-RELATED"/>
    <property type="match status" value="1"/>
</dbReference>
<evidence type="ECO:0000256" key="1">
    <source>
        <dbReference type="ARBA" id="ARBA00006382"/>
    </source>
</evidence>
<organism evidence="5 6">
    <name type="scientific">Paenibacillus allorhizosphaerae</name>
    <dbReference type="NCBI Taxonomy" id="2849866"/>
    <lineage>
        <taxon>Bacteria</taxon>
        <taxon>Bacillati</taxon>
        <taxon>Bacillota</taxon>
        <taxon>Bacilli</taxon>
        <taxon>Bacillales</taxon>
        <taxon>Paenibacillaceae</taxon>
        <taxon>Paenibacillus</taxon>
    </lineage>
</organism>
<proteinExistence type="inferred from homology"/>
<dbReference type="RefSeq" id="WP_218097673.1">
    <property type="nucleotide sequence ID" value="NZ_CAJVCE010000003.1"/>
</dbReference>
<dbReference type="GO" id="GO:0004354">
    <property type="term" value="F:glutamate dehydrogenase (NADP+) activity"/>
    <property type="evidence" value="ECO:0007669"/>
    <property type="project" value="UniProtKB-EC"/>
</dbReference>
<comment type="similarity">
    <text evidence="1 3">Belongs to the Glu/Leu/Phe/Val dehydrogenases family.</text>
</comment>
<dbReference type="InterPro" id="IPR033922">
    <property type="entry name" value="NAD_bind_Glu_DH"/>
</dbReference>
<reference evidence="5 6" key="1">
    <citation type="submission" date="2021-06" db="EMBL/GenBank/DDBJ databases">
        <authorList>
            <person name="Criscuolo A."/>
        </authorList>
    </citation>
    <scope>NUCLEOTIDE SEQUENCE [LARGE SCALE GENOMIC DNA]</scope>
    <source>
        <strain evidence="6">CIP 111802</strain>
    </source>
</reference>
<comment type="caution">
    <text evidence="5">The sequence shown here is derived from an EMBL/GenBank/DDBJ whole genome shotgun (WGS) entry which is preliminary data.</text>
</comment>
<protein>
    <recommendedName>
        <fullName evidence="3">Glutamate dehydrogenase</fullName>
    </recommendedName>
</protein>
<dbReference type="Pfam" id="PF02812">
    <property type="entry name" value="ELFV_dehydrog_N"/>
    <property type="match status" value="1"/>
</dbReference>
<accession>A0ABM8VDW5</accession>
<dbReference type="InterPro" id="IPR006097">
    <property type="entry name" value="Glu/Leu/Phe/Val/Trp_DH_dimer"/>
</dbReference>
<keyword evidence="6" id="KW-1185">Reference proteome</keyword>
<dbReference type="SMART" id="SM00839">
    <property type="entry name" value="ELFV_dehydrog"/>
    <property type="match status" value="1"/>
</dbReference>
<dbReference type="InterPro" id="IPR014362">
    <property type="entry name" value="Glu_DH"/>
</dbReference>
<name>A0ABM8VDW5_9BACL</name>
<dbReference type="InterPro" id="IPR006096">
    <property type="entry name" value="Glu/Leu/Phe/Val/Trp_DH_C"/>
</dbReference>
<sequence>MSNLQTLNQEEATAREYVQEVYDTVVKRNPNETEFHQAVKEILDSLVPVVARHPKYRELGILERLVEPERLITFRVPWVDDQGIVRVNRGFRVQYNSSIGPYKGGLRFHPSVNASIIKFLGFEQTFKNSLTGQAIGGGKGGSDFDPKGKSDGETMRFTQSFMTELYKYIGPDTDVPAGDIGVGAREIGFMFGQYKRIRGGYEAGVLTGKGIGYGGSLGRTEATGYGCVYFVNEMLNSRGLSFDGSTVVVSGSGNVAIYAIQKANQLGAKVVACSDSNGYIYDPDGIRLDTVQRLKEVERKRISEYVKEHPDAVYTEGCHNIWSIPCDIALPCATQNEIDQESAKKLVAGGVQAVGEGANMPSTLEAIDVFLKANVLFGPAKAANAGGVAVSALEMSQNSMRYSWNFHEVDDKLHQIMKNIYREAVQAAAEYGHPGNLVVGANIAGFKKVADAMIAHGVI</sequence>
<dbReference type="NCBIfam" id="NF006929">
    <property type="entry name" value="PRK09414.1"/>
    <property type="match status" value="1"/>
</dbReference>
<evidence type="ECO:0000259" key="4">
    <source>
        <dbReference type="SMART" id="SM00839"/>
    </source>
</evidence>
<dbReference type="Pfam" id="PF00208">
    <property type="entry name" value="ELFV_dehydrog"/>
    <property type="match status" value="1"/>
</dbReference>
<evidence type="ECO:0000256" key="2">
    <source>
        <dbReference type="ARBA" id="ARBA00023002"/>
    </source>
</evidence>
<feature type="domain" description="Glutamate/phenylalanine/leucine/valine/L-tryptophan dehydrogenase C-terminal" evidence="4">
    <location>
        <begin position="216"/>
        <end position="457"/>
    </location>
</feature>
<dbReference type="EMBL" id="CAJVCE010000003">
    <property type="protein sequence ID" value="CAG7627166.1"/>
    <property type="molecule type" value="Genomic_DNA"/>
</dbReference>
<evidence type="ECO:0000313" key="6">
    <source>
        <dbReference type="Proteomes" id="UP000730618"/>
    </source>
</evidence>
<dbReference type="CDD" id="cd05313">
    <property type="entry name" value="NAD_bind_2_Glu_DH"/>
    <property type="match status" value="1"/>
</dbReference>
<dbReference type="PANTHER" id="PTHR43571">
    <property type="entry name" value="NADP-SPECIFIC GLUTAMATE DEHYDROGENASE 1-RELATED"/>
    <property type="match status" value="1"/>
</dbReference>
<dbReference type="PIRSF" id="PIRSF000185">
    <property type="entry name" value="Glu_DH"/>
    <property type="match status" value="1"/>
</dbReference>